<reference evidence="2" key="1">
    <citation type="journal article" date="2022" name="Mol. Ecol. Resour.">
        <title>The genomes of chicory, endive, great burdock and yacon provide insights into Asteraceae palaeo-polyploidization history and plant inulin production.</title>
        <authorList>
            <person name="Fan W."/>
            <person name="Wang S."/>
            <person name="Wang H."/>
            <person name="Wang A."/>
            <person name="Jiang F."/>
            <person name="Liu H."/>
            <person name="Zhao H."/>
            <person name="Xu D."/>
            <person name="Zhang Y."/>
        </authorList>
    </citation>
    <scope>NUCLEOTIDE SEQUENCE [LARGE SCALE GENOMIC DNA]</scope>
    <source>
        <strain evidence="2">cv. Yunnan</strain>
    </source>
</reference>
<protein>
    <submittedName>
        <fullName evidence="1">Uncharacterized protein</fullName>
    </submittedName>
</protein>
<gene>
    <name evidence="1" type="ORF">L1987_50834</name>
</gene>
<evidence type="ECO:0000313" key="2">
    <source>
        <dbReference type="Proteomes" id="UP001056120"/>
    </source>
</evidence>
<dbReference type="Proteomes" id="UP001056120">
    <property type="component" value="Linkage Group LG17"/>
</dbReference>
<organism evidence="1 2">
    <name type="scientific">Smallanthus sonchifolius</name>
    <dbReference type="NCBI Taxonomy" id="185202"/>
    <lineage>
        <taxon>Eukaryota</taxon>
        <taxon>Viridiplantae</taxon>
        <taxon>Streptophyta</taxon>
        <taxon>Embryophyta</taxon>
        <taxon>Tracheophyta</taxon>
        <taxon>Spermatophyta</taxon>
        <taxon>Magnoliopsida</taxon>
        <taxon>eudicotyledons</taxon>
        <taxon>Gunneridae</taxon>
        <taxon>Pentapetalae</taxon>
        <taxon>asterids</taxon>
        <taxon>campanulids</taxon>
        <taxon>Asterales</taxon>
        <taxon>Asteraceae</taxon>
        <taxon>Asteroideae</taxon>
        <taxon>Heliantheae alliance</taxon>
        <taxon>Millerieae</taxon>
        <taxon>Smallanthus</taxon>
    </lineage>
</organism>
<proteinExistence type="predicted"/>
<reference evidence="1 2" key="2">
    <citation type="journal article" date="2022" name="Mol. Ecol. Resour.">
        <title>The genomes of chicory, endive, great burdock and yacon provide insights into Asteraceae paleo-polyploidization history and plant inulin production.</title>
        <authorList>
            <person name="Fan W."/>
            <person name="Wang S."/>
            <person name="Wang H."/>
            <person name="Wang A."/>
            <person name="Jiang F."/>
            <person name="Liu H."/>
            <person name="Zhao H."/>
            <person name="Xu D."/>
            <person name="Zhang Y."/>
        </authorList>
    </citation>
    <scope>NUCLEOTIDE SEQUENCE [LARGE SCALE GENOMIC DNA]</scope>
    <source>
        <strain evidence="2">cv. Yunnan</strain>
        <tissue evidence="1">Leaves</tissue>
    </source>
</reference>
<comment type="caution">
    <text evidence="1">The sequence shown here is derived from an EMBL/GenBank/DDBJ whole genome shotgun (WGS) entry which is preliminary data.</text>
</comment>
<evidence type="ECO:0000313" key="1">
    <source>
        <dbReference type="EMBL" id="KAI3760439.1"/>
    </source>
</evidence>
<accession>A0ACB9ENB4</accession>
<name>A0ACB9ENB4_9ASTR</name>
<keyword evidence="2" id="KW-1185">Reference proteome</keyword>
<dbReference type="EMBL" id="CM042034">
    <property type="protein sequence ID" value="KAI3760439.1"/>
    <property type="molecule type" value="Genomic_DNA"/>
</dbReference>
<sequence>MCSSDAPIRVRRSSPSFLLISSNLHRILVLMSKLISRFHCAATFDVKTATGGPFGTMRHKAEQNHGANVGLDVAVEMLEPIKQQFPLVSYGDLYGNFDYKMAGIVALESTGGPEITFHTGRPDMDAPPEEGRLPLPNFGHEQLRNTFVNTMGLTDQDIVALSGGHTLIC</sequence>